<sequence>MTRAVRSGTANAITVLRLLAEEAAPSRFEALVREARRDGARGADLEELEQATELALGVHSLFGRHEQREAGLTALVDTARDLTLPYDLDTLLQVIARRARRLLTFDMAYIGFADADGQGSWIRASDGDTTALNVGLRVVGGHGLGGLALKSGAPSWTPDYLGDDRIPHSEEVDSVVRAEGLRAILSVPLRHGDTVYGNLYGANRRIRHFAPSEIDLMRSLADLASVAIEKARLLDHTRAEVTELERDGSRARTSLAGERHLGDLRNRLTDLVLDGRDLPAVAAEAAAALDGALLVRDAAGRALATVGEAPALDEARLSRAVLDAHTGRTPVPAGDGVWAASVAAGSESLGALVLARPTPLAEEELRLLRSAAQVCATLLLIQRNTALLEGQVRDGLFDELLSARGPSPARLADRTGRLAIDLTRPHVVAVARPEGGTGGRAVVWASSYAHRTAGLKSVVDGDIVLLLPGADATAAARAVSEELTPLLDQPVTVGAAALRAGDGAVRSAYQEALRCVGALTALGGPGGYAAPGDLGFLGVLLAERHDLDGFVQSALGPLLEYDLLRMTELTRTLEVYFASGSSATAAAEALHVHPNTVYRRLERIAELLGPDWQKPEQALELQLALRLHRTRHLLGRRQGRGVHAQRVPSRP</sequence>
<feature type="domain" description="GAF" evidence="2">
    <location>
        <begin position="87"/>
        <end position="238"/>
    </location>
</feature>
<dbReference type="SUPFAM" id="SSF55781">
    <property type="entry name" value="GAF domain-like"/>
    <property type="match status" value="1"/>
</dbReference>
<dbReference type="Pfam" id="PF01590">
    <property type="entry name" value="GAF"/>
    <property type="match status" value="1"/>
</dbReference>
<comment type="caution">
    <text evidence="3">The sequence shown here is derived from an EMBL/GenBank/DDBJ whole genome shotgun (WGS) entry which is preliminary data.</text>
</comment>
<dbReference type="Gene3D" id="3.30.450.40">
    <property type="match status" value="1"/>
</dbReference>
<dbReference type="Pfam" id="PF13556">
    <property type="entry name" value="HTH_30"/>
    <property type="match status" value="1"/>
</dbReference>
<evidence type="ECO:0000259" key="2">
    <source>
        <dbReference type="SMART" id="SM00065"/>
    </source>
</evidence>
<dbReference type="InterPro" id="IPR029016">
    <property type="entry name" value="GAF-like_dom_sf"/>
</dbReference>
<evidence type="ECO:0000313" key="3">
    <source>
        <dbReference type="EMBL" id="MFC5719937.1"/>
    </source>
</evidence>
<keyword evidence="4" id="KW-1185">Reference proteome</keyword>
<dbReference type="PANTHER" id="PTHR33744:SF1">
    <property type="entry name" value="DNA-BINDING TRANSCRIPTIONAL ACTIVATOR ADER"/>
    <property type="match status" value="1"/>
</dbReference>
<dbReference type="Pfam" id="PF17853">
    <property type="entry name" value="GGDEF_2"/>
    <property type="match status" value="1"/>
</dbReference>
<dbReference type="SMART" id="SM00065">
    <property type="entry name" value="GAF"/>
    <property type="match status" value="1"/>
</dbReference>
<dbReference type="EMBL" id="JBHSPB010000003">
    <property type="protein sequence ID" value="MFC5719937.1"/>
    <property type="molecule type" value="Genomic_DNA"/>
</dbReference>
<evidence type="ECO:0000313" key="4">
    <source>
        <dbReference type="Proteomes" id="UP001596083"/>
    </source>
</evidence>
<dbReference type="InterPro" id="IPR025736">
    <property type="entry name" value="PucR_C-HTH_dom"/>
</dbReference>
<protein>
    <submittedName>
        <fullName evidence="3">Helix-turn-helix domain-containing protein</fullName>
    </submittedName>
</protein>
<dbReference type="RefSeq" id="WP_390315027.1">
    <property type="nucleotide sequence ID" value="NZ_JBHSPB010000003.1"/>
</dbReference>
<reference evidence="4" key="1">
    <citation type="journal article" date="2019" name="Int. J. Syst. Evol. Microbiol.">
        <title>The Global Catalogue of Microorganisms (GCM) 10K type strain sequencing project: providing services to taxonomists for standard genome sequencing and annotation.</title>
        <authorList>
            <consortium name="The Broad Institute Genomics Platform"/>
            <consortium name="The Broad Institute Genome Sequencing Center for Infectious Disease"/>
            <person name="Wu L."/>
            <person name="Ma J."/>
        </authorList>
    </citation>
    <scope>NUCLEOTIDE SEQUENCE [LARGE SCALE GENOMIC DNA]</scope>
    <source>
        <strain evidence="4">CGMCC 4.7304</strain>
    </source>
</reference>
<gene>
    <name evidence="3" type="ORF">ACFP1Z_07080</name>
</gene>
<accession>A0ABW0YUR1</accession>
<comment type="similarity">
    <text evidence="1">Belongs to the CdaR family.</text>
</comment>
<dbReference type="InterPro" id="IPR003018">
    <property type="entry name" value="GAF"/>
</dbReference>
<dbReference type="PANTHER" id="PTHR33744">
    <property type="entry name" value="CARBOHYDRATE DIACID REGULATOR"/>
    <property type="match status" value="1"/>
</dbReference>
<dbReference type="Gene3D" id="1.10.10.2840">
    <property type="entry name" value="PucR C-terminal helix-turn-helix domain"/>
    <property type="match status" value="1"/>
</dbReference>
<dbReference type="InterPro" id="IPR051448">
    <property type="entry name" value="CdaR-like_regulators"/>
</dbReference>
<dbReference type="Proteomes" id="UP001596083">
    <property type="component" value="Unassembled WGS sequence"/>
</dbReference>
<evidence type="ECO:0000256" key="1">
    <source>
        <dbReference type="ARBA" id="ARBA00006754"/>
    </source>
</evidence>
<dbReference type="InterPro" id="IPR041522">
    <property type="entry name" value="CdaR_GGDEF"/>
</dbReference>
<organism evidence="3 4">
    <name type="scientific">Streptomyces gamaensis</name>
    <dbReference type="NCBI Taxonomy" id="1763542"/>
    <lineage>
        <taxon>Bacteria</taxon>
        <taxon>Bacillati</taxon>
        <taxon>Actinomycetota</taxon>
        <taxon>Actinomycetes</taxon>
        <taxon>Kitasatosporales</taxon>
        <taxon>Streptomycetaceae</taxon>
        <taxon>Streptomyces</taxon>
    </lineage>
</organism>
<name>A0ABW0YUR1_9ACTN</name>
<proteinExistence type="inferred from homology"/>
<dbReference type="InterPro" id="IPR042070">
    <property type="entry name" value="PucR_C-HTH_sf"/>
</dbReference>